<name>A0A8K0J579_9HYPO</name>
<feature type="region of interest" description="Disordered" evidence="1">
    <location>
        <begin position="489"/>
        <end position="602"/>
    </location>
</feature>
<feature type="region of interest" description="Disordered" evidence="1">
    <location>
        <begin position="346"/>
        <end position="389"/>
    </location>
</feature>
<feature type="compositionally biased region" description="Polar residues" evidence="1">
    <location>
        <begin position="248"/>
        <end position="267"/>
    </location>
</feature>
<protein>
    <submittedName>
        <fullName evidence="2">Uncharacterized protein</fullName>
    </submittedName>
</protein>
<dbReference type="Proteomes" id="UP000811619">
    <property type="component" value="Unassembled WGS sequence"/>
</dbReference>
<reference evidence="2" key="1">
    <citation type="journal article" date="2020" name="bioRxiv">
        <title>Whole genome comparisons of ergot fungi reveals the divergence and evolution of species within the genus Claviceps are the result of varying mechanisms driving genome evolution and host range expansion.</title>
        <authorList>
            <person name="Wyka S.A."/>
            <person name="Mondo S.J."/>
            <person name="Liu M."/>
            <person name="Dettman J."/>
            <person name="Nalam V."/>
            <person name="Broders K.D."/>
        </authorList>
    </citation>
    <scope>NUCLEOTIDE SEQUENCE</scope>
    <source>
        <strain evidence="2">CCC 489</strain>
    </source>
</reference>
<feature type="compositionally biased region" description="Basic and acidic residues" evidence="1">
    <location>
        <begin position="521"/>
        <end position="542"/>
    </location>
</feature>
<evidence type="ECO:0000256" key="1">
    <source>
        <dbReference type="SAM" id="MobiDB-lite"/>
    </source>
</evidence>
<evidence type="ECO:0000313" key="2">
    <source>
        <dbReference type="EMBL" id="KAG5924786.1"/>
    </source>
</evidence>
<proteinExistence type="predicted"/>
<dbReference type="OrthoDB" id="4961593at2759"/>
<organism evidence="2 3">
    <name type="scientific">Claviceps africana</name>
    <dbReference type="NCBI Taxonomy" id="83212"/>
    <lineage>
        <taxon>Eukaryota</taxon>
        <taxon>Fungi</taxon>
        <taxon>Dikarya</taxon>
        <taxon>Ascomycota</taxon>
        <taxon>Pezizomycotina</taxon>
        <taxon>Sordariomycetes</taxon>
        <taxon>Hypocreomycetidae</taxon>
        <taxon>Hypocreales</taxon>
        <taxon>Clavicipitaceae</taxon>
        <taxon>Claviceps</taxon>
    </lineage>
</organism>
<gene>
    <name evidence="2" type="ORF">E4U42_004544</name>
</gene>
<accession>A0A8K0J579</accession>
<feature type="region of interest" description="Disordered" evidence="1">
    <location>
        <begin position="57"/>
        <end position="79"/>
    </location>
</feature>
<sequence length="645" mass="71271">MPYNQRGRYATYLPKQENLQGFPTAGYESVFTGSRTLLSGLTEYQRMLFPYVIHPTKETRKKEPNEQGFQPSGVGSAPNMLRQNTSLGFASNNMMSQRSIPHTRCFSYDPSRNKIEDKESFDGGFGDQFSKRFDDPPKLPDLHEQVHSREALELLEYPETLGPPMPPNPFSITEETLQVVGLLPSTGNLLFASPRMPTPVPQLNEQPVPAEECMPMPLPSTYTPYHPHGEMSADQPDLYSAEDHGSPEVNQPAVQPSQSIPLSSTYTSYQPCEETSVIQPDLYSAEDHGSLEVNQPTIQPGQAMPLPSTYTLYPSREETVDQPDLYSAEDHGSPDVDRPAIQPSQATLHDEQSSADTARDRSSHSPSAITAADSDPSRFQSPSEPPPVPLMRMSQEQADEIGRVIDEGIQSAYRMGILRSNFHITKSLQLELESNETIAWNRVLGLQGQDDATGQENIETMKEKIRRRMKQWYDDVLEIMPTDELLENTRRHRLPGAETGQKRGKRKHGLCDGSNTATSTNRDKKTGKEMETNVKTEMERKETKKKKKETPDAVQATAKRGGKSRPRGARGTASNRGVGAASTGLGDTRPRTRIYSHGGTDFTSQLCSDGVWRIVNVQKKTEPGGPAAEAVRAVAAGNDESGGAA</sequence>
<dbReference type="EMBL" id="SRPY01000405">
    <property type="protein sequence ID" value="KAG5924786.1"/>
    <property type="molecule type" value="Genomic_DNA"/>
</dbReference>
<keyword evidence="3" id="KW-1185">Reference proteome</keyword>
<comment type="caution">
    <text evidence="2">The sequence shown here is derived from an EMBL/GenBank/DDBJ whole genome shotgun (WGS) entry which is preliminary data.</text>
</comment>
<feature type="compositionally biased region" description="Basic and acidic residues" evidence="1">
    <location>
        <begin position="348"/>
        <end position="363"/>
    </location>
</feature>
<dbReference type="AlphaFoldDB" id="A0A8K0J579"/>
<evidence type="ECO:0000313" key="3">
    <source>
        <dbReference type="Proteomes" id="UP000811619"/>
    </source>
</evidence>
<feature type="region of interest" description="Disordered" evidence="1">
    <location>
        <begin position="209"/>
        <end position="267"/>
    </location>
</feature>